<keyword evidence="10" id="KW-0915">Sodium</keyword>
<accession>A0ABP9WL49</accession>
<name>A0ABP9WL49_9MICO</name>
<proteinExistence type="inferred from homology"/>
<keyword evidence="6 10" id="KW-0407">Ion channel</keyword>
<evidence type="ECO:0000256" key="3">
    <source>
        <dbReference type="ARBA" id="ARBA00022692"/>
    </source>
</evidence>
<dbReference type="PANTHER" id="PTHR28259">
    <property type="entry name" value="FLUORIDE EXPORT PROTEIN 1-RELATED"/>
    <property type="match status" value="1"/>
</dbReference>
<dbReference type="PANTHER" id="PTHR28259:SF1">
    <property type="entry name" value="FLUORIDE EXPORT PROTEIN 1-RELATED"/>
    <property type="match status" value="1"/>
</dbReference>
<dbReference type="InterPro" id="IPR003691">
    <property type="entry name" value="FluC"/>
</dbReference>
<comment type="subcellular location">
    <subcellularLocation>
        <location evidence="1 10">Cell membrane</location>
        <topology evidence="1 10">Multi-pass membrane protein</topology>
    </subcellularLocation>
</comment>
<evidence type="ECO:0000256" key="8">
    <source>
        <dbReference type="ARBA" id="ARBA00035585"/>
    </source>
</evidence>
<evidence type="ECO:0000256" key="4">
    <source>
        <dbReference type="ARBA" id="ARBA00022989"/>
    </source>
</evidence>
<gene>
    <name evidence="11" type="primary">crcB_1</name>
    <name evidence="10" type="synonym">crcB</name>
    <name evidence="10" type="synonym">fluC</name>
    <name evidence="11" type="ORF">Lsed01_02126</name>
</gene>
<evidence type="ECO:0000256" key="7">
    <source>
        <dbReference type="ARBA" id="ARBA00035120"/>
    </source>
</evidence>
<dbReference type="HAMAP" id="MF_00454">
    <property type="entry name" value="FluC"/>
    <property type="match status" value="1"/>
</dbReference>
<dbReference type="Pfam" id="PF02537">
    <property type="entry name" value="CRCB"/>
    <property type="match status" value="1"/>
</dbReference>
<protein>
    <recommendedName>
        <fullName evidence="10">Fluoride-specific ion channel FluC</fullName>
    </recommendedName>
</protein>
<dbReference type="RefSeq" id="WP_286215188.1">
    <property type="nucleotide sequence ID" value="NZ_AP027736.1"/>
</dbReference>
<reference evidence="11 12" key="1">
    <citation type="submission" date="2024-02" db="EMBL/GenBank/DDBJ databases">
        <title>Lysinimicrobium sediminis NBRC 112286.</title>
        <authorList>
            <person name="Ichikawa N."/>
            <person name="Katano-Makiyama Y."/>
            <person name="Hidaka K."/>
        </authorList>
    </citation>
    <scope>NUCLEOTIDE SEQUENCE [LARGE SCALE GENOMIC DNA]</scope>
    <source>
        <strain evidence="11 12">NBRC 112286</strain>
    </source>
</reference>
<organism evidence="11 12">
    <name type="scientific">Demequina sediminis</name>
    <dbReference type="NCBI Taxonomy" id="1930058"/>
    <lineage>
        <taxon>Bacteria</taxon>
        <taxon>Bacillati</taxon>
        <taxon>Actinomycetota</taxon>
        <taxon>Actinomycetes</taxon>
        <taxon>Micrococcales</taxon>
        <taxon>Demequinaceae</taxon>
        <taxon>Demequina</taxon>
    </lineage>
</organism>
<keyword evidence="10" id="KW-0479">Metal-binding</keyword>
<feature type="binding site" evidence="10">
    <location>
        <position position="76"/>
    </location>
    <ligand>
        <name>Na(+)</name>
        <dbReference type="ChEBI" id="CHEBI:29101"/>
        <note>structural</note>
    </ligand>
</feature>
<keyword evidence="12" id="KW-1185">Reference proteome</keyword>
<keyword evidence="10" id="KW-0406">Ion transport</keyword>
<keyword evidence="10" id="KW-0813">Transport</keyword>
<feature type="transmembrane region" description="Helical" evidence="10">
    <location>
        <begin position="37"/>
        <end position="54"/>
    </location>
</feature>
<keyword evidence="3 10" id="KW-0812">Transmembrane</keyword>
<evidence type="ECO:0000256" key="1">
    <source>
        <dbReference type="ARBA" id="ARBA00004651"/>
    </source>
</evidence>
<evidence type="ECO:0000256" key="6">
    <source>
        <dbReference type="ARBA" id="ARBA00023303"/>
    </source>
</evidence>
<evidence type="ECO:0000256" key="10">
    <source>
        <dbReference type="HAMAP-Rule" id="MF_00454"/>
    </source>
</evidence>
<evidence type="ECO:0000313" key="12">
    <source>
        <dbReference type="Proteomes" id="UP001426770"/>
    </source>
</evidence>
<comment type="caution">
    <text evidence="11">The sequence shown here is derived from an EMBL/GenBank/DDBJ whole genome shotgun (WGS) entry which is preliminary data.</text>
</comment>
<comment type="function">
    <text evidence="9 10">Fluoride-specific ion channel. Important for reducing fluoride concentration in the cell, thus reducing its toxicity.</text>
</comment>
<dbReference type="Proteomes" id="UP001426770">
    <property type="component" value="Unassembled WGS sequence"/>
</dbReference>
<feature type="transmembrane region" description="Helical" evidence="10">
    <location>
        <begin position="6"/>
        <end position="25"/>
    </location>
</feature>
<feature type="transmembrane region" description="Helical" evidence="10">
    <location>
        <begin position="66"/>
        <end position="89"/>
    </location>
</feature>
<keyword evidence="2 10" id="KW-1003">Cell membrane</keyword>
<feature type="binding site" evidence="10">
    <location>
        <position position="73"/>
    </location>
    <ligand>
        <name>Na(+)</name>
        <dbReference type="ChEBI" id="CHEBI:29101"/>
        <note>structural</note>
    </ligand>
</feature>
<sequence length="123" mass="12365">MSAWVYLAAILGCGAGACLRFSIGWLDRAKTFPWPTIAANALGAALVGAVMALADDALLTPGWTFALATGVAGGLSTLSSLAVDVVVLAKDRRARAAVAYLVLTLTLGVGAAWLAYAVAASVA</sequence>
<comment type="catalytic activity">
    <reaction evidence="8">
        <text>fluoride(in) = fluoride(out)</text>
        <dbReference type="Rhea" id="RHEA:76159"/>
        <dbReference type="ChEBI" id="CHEBI:17051"/>
    </reaction>
    <physiologicalReaction direction="left-to-right" evidence="8">
        <dbReference type="Rhea" id="RHEA:76160"/>
    </physiologicalReaction>
</comment>
<evidence type="ECO:0000256" key="9">
    <source>
        <dbReference type="ARBA" id="ARBA00049940"/>
    </source>
</evidence>
<evidence type="ECO:0000256" key="5">
    <source>
        <dbReference type="ARBA" id="ARBA00023136"/>
    </source>
</evidence>
<keyword evidence="4 10" id="KW-1133">Transmembrane helix</keyword>
<evidence type="ECO:0000313" key="11">
    <source>
        <dbReference type="EMBL" id="GAA5519673.1"/>
    </source>
</evidence>
<evidence type="ECO:0000256" key="2">
    <source>
        <dbReference type="ARBA" id="ARBA00022475"/>
    </source>
</evidence>
<keyword evidence="5 10" id="KW-0472">Membrane</keyword>
<comment type="similarity">
    <text evidence="7 10">Belongs to the fluoride channel Fluc/FEX (TC 1.A.43) family.</text>
</comment>
<feature type="transmembrane region" description="Helical" evidence="10">
    <location>
        <begin position="96"/>
        <end position="119"/>
    </location>
</feature>
<comment type="activity regulation">
    <text evidence="10">Na(+) is not transported, but it plays an essential structural role and its presence is essential for fluoride channel function.</text>
</comment>
<dbReference type="EMBL" id="BAABRR010000012">
    <property type="protein sequence ID" value="GAA5519673.1"/>
    <property type="molecule type" value="Genomic_DNA"/>
</dbReference>